<dbReference type="Pfam" id="PF02780">
    <property type="entry name" value="Transketolase_C"/>
    <property type="match status" value="1"/>
</dbReference>
<evidence type="ECO:0000313" key="13">
    <source>
        <dbReference type="EMBL" id="OJX57007.1"/>
    </source>
</evidence>
<dbReference type="EC" id="2.2.1.7" evidence="5"/>
<comment type="subunit">
    <text evidence="4">Homodimer.</text>
</comment>
<dbReference type="InterPro" id="IPR005477">
    <property type="entry name" value="Dxylulose-5-P_synthase"/>
</dbReference>
<evidence type="ECO:0000256" key="8">
    <source>
        <dbReference type="ARBA" id="ARBA00022842"/>
    </source>
</evidence>
<dbReference type="SMART" id="SM00861">
    <property type="entry name" value="Transket_pyr"/>
    <property type="match status" value="1"/>
</dbReference>
<evidence type="ECO:0000256" key="4">
    <source>
        <dbReference type="ARBA" id="ARBA00011738"/>
    </source>
</evidence>
<organism evidence="13 14">
    <name type="scientific">Candidatus Kapaibacterium thiocyanatum</name>
    <dbReference type="NCBI Taxonomy" id="1895771"/>
    <lineage>
        <taxon>Bacteria</taxon>
        <taxon>Pseudomonadati</taxon>
        <taxon>Candidatus Kapaibacteriota</taxon>
        <taxon>Candidatus Kapaibacteriia</taxon>
        <taxon>Candidatus Kapaibacteriales</taxon>
        <taxon>Candidatus Kapaibacteriaceae</taxon>
        <taxon>Candidatus Kapaibacterium</taxon>
    </lineage>
</organism>
<evidence type="ECO:0000256" key="1">
    <source>
        <dbReference type="ARBA" id="ARBA00001946"/>
    </source>
</evidence>
<evidence type="ECO:0000256" key="2">
    <source>
        <dbReference type="ARBA" id="ARBA00004980"/>
    </source>
</evidence>
<evidence type="ECO:0000259" key="12">
    <source>
        <dbReference type="SMART" id="SM00861"/>
    </source>
</evidence>
<keyword evidence="9" id="KW-0784">Thiamine biosynthesis</keyword>
<accession>A0A1M3KX99</accession>
<dbReference type="CDD" id="cd07033">
    <property type="entry name" value="TPP_PYR_DXS_TK_like"/>
    <property type="match status" value="1"/>
</dbReference>
<dbReference type="EMBL" id="MKVH01000024">
    <property type="protein sequence ID" value="OJX57007.1"/>
    <property type="molecule type" value="Genomic_DNA"/>
</dbReference>
<dbReference type="Pfam" id="PF02779">
    <property type="entry name" value="Transket_pyr"/>
    <property type="match status" value="1"/>
</dbReference>
<dbReference type="Proteomes" id="UP000184233">
    <property type="component" value="Unassembled WGS sequence"/>
</dbReference>
<dbReference type="GO" id="GO:0005829">
    <property type="term" value="C:cytosol"/>
    <property type="evidence" value="ECO:0007669"/>
    <property type="project" value="TreeGrafter"/>
</dbReference>
<proteinExistence type="inferred from homology"/>
<evidence type="ECO:0000256" key="3">
    <source>
        <dbReference type="ARBA" id="ARBA00011081"/>
    </source>
</evidence>
<dbReference type="GO" id="GO:0008661">
    <property type="term" value="F:1-deoxy-D-xylulose-5-phosphate synthase activity"/>
    <property type="evidence" value="ECO:0007669"/>
    <property type="project" value="UniProtKB-EC"/>
</dbReference>
<keyword evidence="11" id="KW-0414">Isoprene biosynthesis</keyword>
<keyword evidence="7" id="KW-0479">Metal-binding</keyword>
<dbReference type="InterPro" id="IPR033248">
    <property type="entry name" value="Transketolase_C"/>
</dbReference>
<sequence length="318" mass="34815">MYSTYEQTLYDLARQDERVIVMTAENRAAIRNLPDLLGDRFIDVGIAEQTMIGAAAGLALRGRIVVTHALATFLTMRAFEFIRTDVGIANLPVIMVGGVPGFLSDGNGPTHQAIEDIALMRGIPNVGVFCPSDAEDLVIGLPHIVRSGRPFYIRYTNGPAPVEHRTPFALGSAEIVSGPAVGPRDVTILTYGFLLRQAMEAAHLLSTDGLTVQVVNMRTLKPIDTALLLDAAKESTLVVTVEDHFRTGGLHTILAETLLAHQRMCKVQSIALDERWFRPGRLTEVLHHEGFTGERIAHRIRTALTTTIEVHNVDRNGL</sequence>
<comment type="pathway">
    <text evidence="2">Metabolic intermediate biosynthesis; 1-deoxy-D-xylulose 5-phosphate biosynthesis; 1-deoxy-D-xylulose 5-phosphate from D-glyceraldehyde 3-phosphate and pyruvate: step 1/1.</text>
</comment>
<dbReference type="Gene3D" id="3.40.50.970">
    <property type="match status" value="1"/>
</dbReference>
<evidence type="ECO:0000256" key="11">
    <source>
        <dbReference type="ARBA" id="ARBA00023229"/>
    </source>
</evidence>
<keyword evidence="10" id="KW-0786">Thiamine pyrophosphate</keyword>
<reference evidence="13 14" key="1">
    <citation type="submission" date="2016-09" db="EMBL/GenBank/DDBJ databases">
        <title>Genome-resolved meta-omics ties microbial dynamics to process performance in biotechnology for thiocyanate degradation.</title>
        <authorList>
            <person name="Kantor R.S."/>
            <person name="Huddy R.J."/>
            <person name="Iyer R."/>
            <person name="Thomas B.C."/>
            <person name="Brown C.T."/>
            <person name="Anantharaman K."/>
            <person name="Tringe S."/>
            <person name="Hettich R.L."/>
            <person name="Harrison S.T."/>
            <person name="Banfield J.F."/>
        </authorList>
    </citation>
    <scope>NUCLEOTIDE SEQUENCE [LARGE SCALE GENOMIC DNA]</scope>
    <source>
        <strain evidence="13">59-99</strain>
    </source>
</reference>
<name>A0A1M3KX99_9BACT</name>
<dbReference type="GO" id="GO:0046872">
    <property type="term" value="F:metal ion binding"/>
    <property type="evidence" value="ECO:0007669"/>
    <property type="project" value="UniProtKB-KW"/>
</dbReference>
<evidence type="ECO:0000256" key="5">
    <source>
        <dbReference type="ARBA" id="ARBA00013150"/>
    </source>
</evidence>
<dbReference type="Gene3D" id="3.40.50.920">
    <property type="match status" value="1"/>
</dbReference>
<keyword evidence="6" id="KW-0808">Transferase</keyword>
<evidence type="ECO:0000256" key="10">
    <source>
        <dbReference type="ARBA" id="ARBA00023052"/>
    </source>
</evidence>
<protein>
    <recommendedName>
        <fullName evidence="5">1-deoxy-D-xylulose-5-phosphate synthase</fullName>
        <ecNumber evidence="5">2.2.1.7</ecNumber>
    </recommendedName>
</protein>
<evidence type="ECO:0000256" key="7">
    <source>
        <dbReference type="ARBA" id="ARBA00022723"/>
    </source>
</evidence>
<evidence type="ECO:0000256" key="9">
    <source>
        <dbReference type="ARBA" id="ARBA00022977"/>
    </source>
</evidence>
<dbReference type="PANTHER" id="PTHR43322">
    <property type="entry name" value="1-D-DEOXYXYLULOSE 5-PHOSPHATE SYNTHASE-RELATED"/>
    <property type="match status" value="1"/>
</dbReference>
<dbReference type="SUPFAM" id="SSF52922">
    <property type="entry name" value="TK C-terminal domain-like"/>
    <property type="match status" value="1"/>
</dbReference>
<dbReference type="STRING" id="1895771.BGO89_10850"/>
<keyword evidence="8" id="KW-0460">Magnesium</keyword>
<dbReference type="AlphaFoldDB" id="A0A1M3KX99"/>
<dbReference type="GO" id="GO:0009228">
    <property type="term" value="P:thiamine biosynthetic process"/>
    <property type="evidence" value="ECO:0007669"/>
    <property type="project" value="UniProtKB-KW"/>
</dbReference>
<dbReference type="PANTHER" id="PTHR43322:SF5">
    <property type="entry name" value="1-DEOXY-D-XYLULOSE-5-PHOSPHATE SYNTHASE, CHLOROPLASTIC"/>
    <property type="match status" value="1"/>
</dbReference>
<dbReference type="InterPro" id="IPR005475">
    <property type="entry name" value="Transketolase-like_Pyr-bd"/>
</dbReference>
<dbReference type="GO" id="GO:0016114">
    <property type="term" value="P:terpenoid biosynthetic process"/>
    <property type="evidence" value="ECO:0007669"/>
    <property type="project" value="InterPro"/>
</dbReference>
<dbReference type="GO" id="GO:0019288">
    <property type="term" value="P:isopentenyl diphosphate biosynthetic process, methylerythritol 4-phosphate pathway"/>
    <property type="evidence" value="ECO:0007669"/>
    <property type="project" value="TreeGrafter"/>
</dbReference>
<evidence type="ECO:0000256" key="6">
    <source>
        <dbReference type="ARBA" id="ARBA00022679"/>
    </source>
</evidence>
<dbReference type="SUPFAM" id="SSF52518">
    <property type="entry name" value="Thiamin diphosphate-binding fold (THDP-binding)"/>
    <property type="match status" value="1"/>
</dbReference>
<feature type="domain" description="Transketolase-like pyrimidine-binding" evidence="12">
    <location>
        <begin position="1"/>
        <end position="162"/>
    </location>
</feature>
<comment type="caution">
    <text evidence="13">The sequence shown here is derived from an EMBL/GenBank/DDBJ whole genome shotgun (WGS) entry which is preliminary data.</text>
</comment>
<comment type="cofactor">
    <cofactor evidence="1">
        <name>Mg(2+)</name>
        <dbReference type="ChEBI" id="CHEBI:18420"/>
    </cofactor>
</comment>
<comment type="similarity">
    <text evidence="3">Belongs to the transketolase family. DXPS subfamily.</text>
</comment>
<dbReference type="InterPro" id="IPR009014">
    <property type="entry name" value="Transketo_C/PFOR_II"/>
</dbReference>
<gene>
    <name evidence="13" type="ORF">BGO89_10850</name>
</gene>
<evidence type="ECO:0000313" key="14">
    <source>
        <dbReference type="Proteomes" id="UP000184233"/>
    </source>
</evidence>
<dbReference type="InterPro" id="IPR029061">
    <property type="entry name" value="THDP-binding"/>
</dbReference>